<feature type="binding site" evidence="13">
    <location>
        <position position="58"/>
    </location>
    <ligand>
        <name>Ca(2+)</name>
        <dbReference type="ChEBI" id="CHEBI:29108"/>
    </ligand>
</feature>
<evidence type="ECO:0000256" key="2">
    <source>
        <dbReference type="ARBA" id="ARBA00022490"/>
    </source>
</evidence>
<evidence type="ECO:0000256" key="5">
    <source>
        <dbReference type="ARBA" id="ARBA00022759"/>
    </source>
</evidence>
<evidence type="ECO:0000259" key="14">
    <source>
        <dbReference type="SMART" id="SM00849"/>
    </source>
</evidence>
<evidence type="ECO:0000256" key="4">
    <source>
        <dbReference type="ARBA" id="ARBA00022723"/>
    </source>
</evidence>
<dbReference type="GO" id="GO:0005737">
    <property type="term" value="C:cytoplasm"/>
    <property type="evidence" value="ECO:0007669"/>
    <property type="project" value="UniProtKB-SubCell"/>
</dbReference>
<evidence type="ECO:0000256" key="10">
    <source>
        <dbReference type="HAMAP-Rule" id="MF_01491"/>
    </source>
</evidence>
<dbReference type="InterPro" id="IPR001279">
    <property type="entry name" value="Metallo-B-lactamas"/>
</dbReference>
<feature type="binding site" evidence="13">
    <location>
        <position position="403"/>
    </location>
    <ligand>
        <name>Zn(2+)</name>
        <dbReference type="ChEBI" id="CHEBI:29105"/>
        <label>1</label>
        <note>catalytic</note>
    </ligand>
</feature>
<dbReference type="PANTHER" id="PTHR43694:SF1">
    <property type="entry name" value="RIBONUCLEASE J"/>
    <property type="match status" value="1"/>
</dbReference>
<comment type="caution">
    <text evidence="15">The sequence shown here is derived from an EMBL/GenBank/DDBJ whole genome shotgun (WGS) entry which is preliminary data.</text>
</comment>
<dbReference type="Gene3D" id="3.40.50.10710">
    <property type="entry name" value="Metallo-hydrolase/oxidoreductase"/>
    <property type="match status" value="1"/>
</dbReference>
<dbReference type="Pfam" id="PF07521">
    <property type="entry name" value="RMMBL"/>
    <property type="match status" value="1"/>
</dbReference>
<sequence length="570" mass="63839">MRVQVSPSAPLMKKITNLRIIPLGGLGEVGRNMMLLEYQKAILVIDMGFRLPEEDMPGIDYIVPNTSFLKGKEKNILGVVFTHGHYDHIGAIPYLIEKIWHPNLEIFASPLTRGIILKRQGDFSNLPRLDITEVKSGSKIRLGPFRIEFFRQNHNIPDNLGLLIETPVGDILHTSDFKFDSHPVNDLPTDFQKLYSLAKRKILLLLSDSTGAEEDGHSLSEKTIEKNLDEIFKKAPGRIIAATFASLINRIQQIISLSEKYGRKVSLEGYSMKTNVEISKILGYIKSKKGTLIKGKEVLNYPDSKITILCTGAQGEGSAILMRVAIKEHPFIRLKKGDSVILSSSVIPGNERTVQMLKDDILRQGAKVFHYKMMDIHAGGHAQKEELKEMIGIMKPKFFLPIHGQYSMLVAHSELAKEAGIPEKNIVVAENGKIVNLNQKRIYLEKETAPSNYVMVDGLGIGDVGEVVLRDRQMLARDGMFVIVAVVDRKTGQVKGSPDIISRGFVYLRESKELLRETRKKVIGIVNRAAGTGGAVNWSYIKDEIRNKLGQFLFSKTQRRPMILPVIIEV</sequence>
<feature type="active site" description="Proton donor" evidence="11">
    <location>
        <position position="208"/>
    </location>
</feature>
<evidence type="ECO:0000313" key="16">
    <source>
        <dbReference type="Proteomes" id="UP000230178"/>
    </source>
</evidence>
<dbReference type="Pfam" id="PF17770">
    <property type="entry name" value="RNase_J_C"/>
    <property type="match status" value="1"/>
</dbReference>
<dbReference type="InterPro" id="IPR011108">
    <property type="entry name" value="RMMBL"/>
</dbReference>
<dbReference type="EC" id="3.1.-.-" evidence="10"/>
<dbReference type="InterPro" id="IPR042173">
    <property type="entry name" value="RNase_J_2"/>
</dbReference>
<evidence type="ECO:0000313" key="15">
    <source>
        <dbReference type="EMBL" id="PJA82903.1"/>
    </source>
</evidence>
<keyword evidence="13" id="KW-0106">Calcium</keyword>
<dbReference type="GO" id="GO:0008270">
    <property type="term" value="F:zinc ion binding"/>
    <property type="evidence" value="ECO:0007669"/>
    <property type="project" value="InterPro"/>
</dbReference>
<keyword evidence="6 10" id="KW-0378">Hydrolase</keyword>
<comment type="cofactor">
    <cofactor evidence="13">
        <name>Ca(2+)</name>
        <dbReference type="ChEBI" id="CHEBI:29108"/>
    </cofactor>
    <text evidence="13">Binds 1 Ca(2+) cation per subunit. Seen in 1 crystal structure, it is not clear if it is physiologically important.</text>
</comment>
<dbReference type="InterPro" id="IPR030854">
    <property type="entry name" value="RNase_J_bac"/>
</dbReference>
<dbReference type="Proteomes" id="UP000230178">
    <property type="component" value="Unassembled WGS sequence"/>
</dbReference>
<comment type="similarity">
    <text evidence="10">Belongs to the metallo-beta-lactamase superfamily. RNA-metabolizing metallo-beta-lactamase-like family. Bacterial RNase J subfamily.</text>
</comment>
<evidence type="ECO:0000256" key="6">
    <source>
        <dbReference type="ARBA" id="ARBA00022801"/>
    </source>
</evidence>
<keyword evidence="8 10" id="KW-0269">Exonuclease</keyword>
<keyword evidence="2 10" id="KW-0963">Cytoplasm</keyword>
<feature type="binding site" evidence="13">
    <location>
        <position position="457"/>
    </location>
    <ligand>
        <name>Ca(2+)</name>
        <dbReference type="ChEBI" id="CHEBI:29108"/>
    </ligand>
</feature>
<keyword evidence="3 10" id="KW-0540">Nuclease</keyword>
<feature type="binding site" evidence="13">
    <location>
        <position position="87"/>
    </location>
    <ligand>
        <name>Zn(2+)</name>
        <dbReference type="ChEBI" id="CHEBI:29105"/>
        <label>1</label>
        <note>catalytic</note>
    </ligand>
</feature>
<keyword evidence="9 10" id="KW-0694">RNA-binding</keyword>
<accession>A0A2M7Z302</accession>
<comment type="function">
    <text evidence="10">An RNase that has 5'-3' exonuclease and possibly endonuclease activity. Involved in maturation of rRNA and in some organisms also mRNA maturation and/or decay.</text>
</comment>
<dbReference type="GO" id="GO:0004534">
    <property type="term" value="F:5'-3' RNA exonuclease activity"/>
    <property type="evidence" value="ECO:0007669"/>
    <property type="project" value="UniProtKB-UniRule"/>
</dbReference>
<dbReference type="AlphaFoldDB" id="A0A2M7Z302"/>
<keyword evidence="5 10" id="KW-0255">Endonuclease</keyword>
<feature type="binding site" evidence="13">
    <location>
        <position position="60"/>
    </location>
    <ligand>
        <name>Ca(2+)</name>
        <dbReference type="ChEBI" id="CHEBI:29108"/>
    </ligand>
</feature>
<organism evidence="15 16">
    <name type="scientific">Candidatus Nealsonbacteria bacterium CG_4_9_14_3_um_filter_37_29</name>
    <dbReference type="NCBI Taxonomy" id="1974696"/>
    <lineage>
        <taxon>Bacteria</taxon>
        <taxon>Candidatus Nealsoniibacteriota</taxon>
    </lineage>
</organism>
<dbReference type="GO" id="GO:0003723">
    <property type="term" value="F:RNA binding"/>
    <property type="evidence" value="ECO:0007669"/>
    <property type="project" value="UniProtKB-UniRule"/>
</dbReference>
<evidence type="ECO:0000256" key="11">
    <source>
        <dbReference type="PIRSR" id="PIRSR004803-1"/>
    </source>
</evidence>
<keyword evidence="7 13" id="KW-0862">Zinc</keyword>
<dbReference type="InterPro" id="IPR041636">
    <property type="entry name" value="RNase_J_C"/>
</dbReference>
<dbReference type="PIRSF" id="PIRSF004803">
    <property type="entry name" value="RnjA"/>
    <property type="match status" value="1"/>
</dbReference>
<proteinExistence type="inferred from homology"/>
<evidence type="ECO:0000256" key="8">
    <source>
        <dbReference type="ARBA" id="ARBA00022839"/>
    </source>
</evidence>
<dbReference type="PANTHER" id="PTHR43694">
    <property type="entry name" value="RIBONUCLEASE J"/>
    <property type="match status" value="1"/>
</dbReference>
<dbReference type="SUPFAM" id="SSF56281">
    <property type="entry name" value="Metallo-hydrolase/oxidoreductase"/>
    <property type="match status" value="1"/>
</dbReference>
<dbReference type="InterPro" id="IPR055132">
    <property type="entry name" value="RNase_J_b_CASP"/>
</dbReference>
<evidence type="ECO:0000256" key="12">
    <source>
        <dbReference type="PIRSR" id="PIRSR004803-2"/>
    </source>
</evidence>
<evidence type="ECO:0000256" key="9">
    <source>
        <dbReference type="ARBA" id="ARBA00022884"/>
    </source>
</evidence>
<comment type="subunit">
    <text evidence="10">Homodimer, may be a subunit of the RNA degradosome.</text>
</comment>
<dbReference type="Gene3D" id="3.60.15.10">
    <property type="entry name" value="Ribonuclease Z/Hydroxyacylglutathione hydrolase-like"/>
    <property type="match status" value="1"/>
</dbReference>
<dbReference type="InterPro" id="IPR004613">
    <property type="entry name" value="RNase_J"/>
</dbReference>
<feature type="binding site" evidence="13">
    <location>
        <position position="88"/>
    </location>
    <ligand>
        <name>Zn(2+)</name>
        <dbReference type="ChEBI" id="CHEBI:29105"/>
        <label>1</label>
        <note>catalytic</note>
    </ligand>
</feature>
<comment type="cofactor">
    <cofactor evidence="13">
        <name>Zn(2+)</name>
        <dbReference type="ChEBI" id="CHEBI:29105"/>
    </cofactor>
    <text evidence="13">Binds 2 Zn(2+) ions per subunit. It is not clear if Zn(2+) or Mg(2+) is physiologically important.</text>
</comment>
<feature type="domain" description="Metallo-beta-lactamase" evidence="14">
    <location>
        <begin position="30"/>
        <end position="238"/>
    </location>
</feature>
<comment type="subcellular location">
    <subcellularLocation>
        <location evidence="1 10">Cytoplasm</location>
    </subcellularLocation>
</comment>
<feature type="binding site" evidence="13">
    <location>
        <position position="154"/>
    </location>
    <ligand>
        <name>Zn(2+)</name>
        <dbReference type="ChEBI" id="CHEBI:29105"/>
        <label>1</label>
        <note>catalytic</note>
    </ligand>
</feature>
<reference evidence="16" key="1">
    <citation type="submission" date="2017-09" db="EMBL/GenBank/DDBJ databases">
        <title>Depth-based differentiation of microbial function through sediment-hosted aquifers and enrichment of novel symbionts in the deep terrestrial subsurface.</title>
        <authorList>
            <person name="Probst A.J."/>
            <person name="Ladd B."/>
            <person name="Jarett J.K."/>
            <person name="Geller-Mcgrath D.E."/>
            <person name="Sieber C.M.K."/>
            <person name="Emerson J.B."/>
            <person name="Anantharaman K."/>
            <person name="Thomas B.C."/>
            <person name="Malmstrom R."/>
            <person name="Stieglmeier M."/>
            <person name="Klingl A."/>
            <person name="Woyke T."/>
            <person name="Ryan C.M."/>
            <person name="Banfield J.F."/>
        </authorList>
    </citation>
    <scope>NUCLEOTIDE SEQUENCE [LARGE SCALE GENOMIC DNA]</scope>
</reference>
<evidence type="ECO:0000256" key="1">
    <source>
        <dbReference type="ARBA" id="ARBA00004496"/>
    </source>
</evidence>
<keyword evidence="4 13" id="KW-0479">Metal-binding</keyword>
<dbReference type="CDD" id="cd07714">
    <property type="entry name" value="RNaseJ_MBL-fold"/>
    <property type="match status" value="1"/>
</dbReference>
<dbReference type="Pfam" id="PF12706">
    <property type="entry name" value="Lactamase_B_2"/>
    <property type="match status" value="1"/>
</dbReference>
<gene>
    <name evidence="10" type="primary">rnj</name>
    <name evidence="15" type="ORF">CO146_02245</name>
</gene>
<dbReference type="EMBL" id="PFVS01000088">
    <property type="protein sequence ID" value="PJA82903.1"/>
    <property type="molecule type" value="Genomic_DNA"/>
</dbReference>
<dbReference type="GO" id="GO:0004521">
    <property type="term" value="F:RNA endonuclease activity"/>
    <property type="evidence" value="ECO:0007669"/>
    <property type="project" value="UniProtKB-UniRule"/>
</dbReference>
<dbReference type="Gene3D" id="3.10.20.580">
    <property type="match status" value="1"/>
</dbReference>
<feature type="binding site" evidence="13">
    <location>
        <position position="85"/>
    </location>
    <ligand>
        <name>Zn(2+)</name>
        <dbReference type="ChEBI" id="CHEBI:29105"/>
        <label>1</label>
        <note>catalytic</note>
    </ligand>
</feature>
<keyword evidence="10" id="KW-0698">rRNA processing</keyword>
<feature type="binding site" evidence="12">
    <location>
        <begin position="377"/>
        <end position="381"/>
    </location>
    <ligand>
        <name>substrate</name>
    </ligand>
</feature>
<dbReference type="FunFam" id="3.10.20.580:FF:000001">
    <property type="entry name" value="Ribonuclease J"/>
    <property type="match status" value="1"/>
</dbReference>
<name>A0A2M7Z302_9BACT</name>
<protein>
    <recommendedName>
        <fullName evidence="10">Ribonuclease J</fullName>
        <shortName evidence="10">RNase J</shortName>
        <ecNumber evidence="10">3.1.-.-</ecNumber>
    </recommendedName>
</protein>
<evidence type="ECO:0000256" key="7">
    <source>
        <dbReference type="ARBA" id="ARBA00022833"/>
    </source>
</evidence>
<evidence type="ECO:0000256" key="3">
    <source>
        <dbReference type="ARBA" id="ARBA00022722"/>
    </source>
</evidence>
<dbReference type="NCBIfam" id="TIGR00649">
    <property type="entry name" value="MG423"/>
    <property type="match status" value="1"/>
</dbReference>
<feature type="active site" description="Proton acceptor" evidence="11">
    <location>
        <position position="381"/>
    </location>
</feature>
<dbReference type="Pfam" id="PF22505">
    <property type="entry name" value="RNase_J_b_CASP"/>
    <property type="match status" value="1"/>
</dbReference>
<feature type="binding site" evidence="13">
    <location>
        <position position="83"/>
    </location>
    <ligand>
        <name>Zn(2+)</name>
        <dbReference type="ChEBI" id="CHEBI:29105"/>
        <label>1</label>
        <note>catalytic</note>
    </ligand>
</feature>
<comment type="caution">
    <text evidence="10">Lacks conserved residue(s) required for the propagation of feature annotation.</text>
</comment>
<dbReference type="HAMAP" id="MF_01491">
    <property type="entry name" value="RNase_J_bact"/>
    <property type="match status" value="1"/>
</dbReference>
<evidence type="ECO:0000256" key="13">
    <source>
        <dbReference type="PIRSR" id="PIRSR004803-3"/>
    </source>
</evidence>
<dbReference type="GO" id="GO:0006364">
    <property type="term" value="P:rRNA processing"/>
    <property type="evidence" value="ECO:0007669"/>
    <property type="project" value="UniProtKB-UniRule"/>
</dbReference>
<dbReference type="SMART" id="SM00849">
    <property type="entry name" value="Lactamase_B"/>
    <property type="match status" value="1"/>
</dbReference>
<feature type="binding site" evidence="13">
    <location>
        <position position="176"/>
    </location>
    <ligand>
        <name>Zn(2+)</name>
        <dbReference type="ChEBI" id="CHEBI:29105"/>
        <label>1</label>
        <note>catalytic</note>
    </ligand>
</feature>
<dbReference type="InterPro" id="IPR036866">
    <property type="entry name" value="RibonucZ/Hydroxyglut_hydro"/>
</dbReference>